<keyword evidence="2 3" id="KW-0802">TPR repeat</keyword>
<dbReference type="SUPFAM" id="SSF48452">
    <property type="entry name" value="TPR-like"/>
    <property type="match status" value="1"/>
</dbReference>
<dbReference type="InterPro" id="IPR019734">
    <property type="entry name" value="TPR_rpt"/>
</dbReference>
<evidence type="ECO:0000256" key="1">
    <source>
        <dbReference type="ARBA" id="ARBA00022737"/>
    </source>
</evidence>
<dbReference type="InterPro" id="IPR011990">
    <property type="entry name" value="TPR-like_helical_dom_sf"/>
</dbReference>
<proteinExistence type="predicted"/>
<dbReference type="Gene3D" id="1.25.40.10">
    <property type="entry name" value="Tetratricopeptide repeat domain"/>
    <property type="match status" value="1"/>
</dbReference>
<dbReference type="Pfam" id="PF13432">
    <property type="entry name" value="TPR_16"/>
    <property type="match status" value="3"/>
</dbReference>
<dbReference type="InterPro" id="IPR051012">
    <property type="entry name" value="CellSynth/LPSAsmb/PSIAsmb"/>
</dbReference>
<dbReference type="SMART" id="SM00028">
    <property type="entry name" value="TPR"/>
    <property type="match status" value="5"/>
</dbReference>
<gene>
    <name evidence="5" type="ORF">RW1_081_00040</name>
</gene>
<protein>
    <submittedName>
        <fullName evidence="5">Uncharacterized protein</fullName>
    </submittedName>
</protein>
<feature type="transmembrane region" description="Helical" evidence="4">
    <location>
        <begin position="255"/>
        <end position="279"/>
    </location>
</feature>
<dbReference type="EMBL" id="BAWF01000081">
    <property type="protein sequence ID" value="GAF49407.1"/>
    <property type="molecule type" value="Genomic_DNA"/>
</dbReference>
<evidence type="ECO:0000256" key="4">
    <source>
        <dbReference type="SAM" id="Phobius"/>
    </source>
</evidence>
<comment type="caution">
    <text evidence="5">The sequence shown here is derived from an EMBL/GenBank/DDBJ whole genome shotgun (WGS) entry which is preliminary data.</text>
</comment>
<reference evidence="5 6" key="1">
    <citation type="submission" date="2014-02" db="EMBL/GenBank/DDBJ databases">
        <title>Whole genome shotgun sequence of Rhodococcus wratislaviensis NBRC 100605.</title>
        <authorList>
            <person name="Hosoyama A."/>
            <person name="Tsuchikane K."/>
            <person name="Yoshida I."/>
            <person name="Ohji S."/>
            <person name="Ichikawa N."/>
            <person name="Yamazoe A."/>
            <person name="Fujita N."/>
        </authorList>
    </citation>
    <scope>NUCLEOTIDE SEQUENCE [LARGE SCALE GENOMIC DNA]</scope>
    <source>
        <strain evidence="5 6">NBRC 100605</strain>
    </source>
</reference>
<keyword evidence="4" id="KW-0812">Transmembrane</keyword>
<name>X0QCT1_RHOWR</name>
<dbReference type="PANTHER" id="PTHR45586">
    <property type="entry name" value="TPR REPEAT-CONTAINING PROTEIN PA4667"/>
    <property type="match status" value="1"/>
</dbReference>
<evidence type="ECO:0000256" key="3">
    <source>
        <dbReference type="PROSITE-ProRule" id="PRU00339"/>
    </source>
</evidence>
<feature type="transmembrane region" description="Helical" evidence="4">
    <location>
        <begin position="355"/>
        <end position="379"/>
    </location>
</feature>
<keyword evidence="4" id="KW-1133">Transmembrane helix</keyword>
<sequence>MSDEQRRDSRPGRGGAQVAVERARILLAVRRNLDAERELRRALADEPQHAEAHAVLAVVLARLDRSAESVSEARESVRLAPDWWYPHYVAGRMFYYAGNNDEALHAALAATTIDPRVSSIWILIARVHLARRELAWAMAAIREGLTHDPENSELLSLMSLTLTDARDVPGAVAWAERAIRLEPESPLAHFAYGSAVRATDNPQRAYDAFREALRLDPTMDAARDELLQTIKRRNSVYRSLFDTLHAESRETWLPYWIWAVLFACLAVAHWGLWVLDSILVTSISFHRTHRHLLAREDLRVARLCAAVLGVGCVILLGGKVAGSVPVGWIGVAILGLVTPMQVAHTEDGPLGKRLLWAWSALLAVVLAVSLVMTLLAASPYVFEPVGFWVGCAAILTVWAPAGVRKICGFGQRDDNTTHR</sequence>
<evidence type="ECO:0000313" key="5">
    <source>
        <dbReference type="EMBL" id="GAF49407.1"/>
    </source>
</evidence>
<evidence type="ECO:0000256" key="2">
    <source>
        <dbReference type="ARBA" id="ARBA00022803"/>
    </source>
</evidence>
<feature type="repeat" description="TPR" evidence="3">
    <location>
        <begin position="186"/>
        <end position="219"/>
    </location>
</feature>
<evidence type="ECO:0000313" key="6">
    <source>
        <dbReference type="Proteomes" id="UP000019491"/>
    </source>
</evidence>
<keyword evidence="6" id="KW-1185">Reference proteome</keyword>
<dbReference type="AlphaFoldDB" id="X0QCT1"/>
<organism evidence="5 6">
    <name type="scientific">Rhodococcus wratislaviensis NBRC 100605</name>
    <dbReference type="NCBI Taxonomy" id="1219028"/>
    <lineage>
        <taxon>Bacteria</taxon>
        <taxon>Bacillati</taxon>
        <taxon>Actinomycetota</taxon>
        <taxon>Actinomycetes</taxon>
        <taxon>Mycobacteriales</taxon>
        <taxon>Nocardiaceae</taxon>
        <taxon>Rhodococcus</taxon>
    </lineage>
</organism>
<dbReference type="PROSITE" id="PS50005">
    <property type="entry name" value="TPR"/>
    <property type="match status" value="1"/>
</dbReference>
<dbReference type="RefSeq" id="WP_037241073.1">
    <property type="nucleotide sequence ID" value="NZ_BAWF01000081.1"/>
</dbReference>
<dbReference type="Proteomes" id="UP000019491">
    <property type="component" value="Unassembled WGS sequence"/>
</dbReference>
<keyword evidence="4" id="KW-0472">Membrane</keyword>
<dbReference type="PANTHER" id="PTHR45586:SF1">
    <property type="entry name" value="LIPOPOLYSACCHARIDE ASSEMBLY PROTEIN B"/>
    <property type="match status" value="1"/>
</dbReference>
<feature type="transmembrane region" description="Helical" evidence="4">
    <location>
        <begin position="324"/>
        <end position="343"/>
    </location>
</feature>
<feature type="transmembrane region" description="Helical" evidence="4">
    <location>
        <begin position="385"/>
        <end position="403"/>
    </location>
</feature>
<accession>X0QCT1</accession>
<keyword evidence="1" id="KW-0677">Repeat</keyword>